<dbReference type="Pfam" id="PF20318">
    <property type="entry name" value="DUF6613"/>
    <property type="match status" value="1"/>
</dbReference>
<dbReference type="PRINTS" id="PR00813">
    <property type="entry name" value="BCTERIALGSPG"/>
</dbReference>
<keyword evidence="1" id="KW-0488">Methylation</keyword>
<dbReference type="InterPro" id="IPR045584">
    <property type="entry name" value="Pilin-like"/>
</dbReference>
<dbReference type="Proteomes" id="UP000824139">
    <property type="component" value="Unassembled WGS sequence"/>
</dbReference>
<dbReference type="SUPFAM" id="SSF54523">
    <property type="entry name" value="Pili subunits"/>
    <property type="match status" value="1"/>
</dbReference>
<organism evidence="4 5">
    <name type="scientific">Candidatus Scatenecus faecavium</name>
    <dbReference type="NCBI Taxonomy" id="2840915"/>
    <lineage>
        <taxon>Bacteria</taxon>
        <taxon>Candidatus Scatenecus</taxon>
    </lineage>
</organism>
<comment type="caution">
    <text evidence="4">The sequence shown here is derived from an EMBL/GenBank/DDBJ whole genome shotgun (WGS) entry which is preliminary data.</text>
</comment>
<name>A0A9D1K3H8_9BACT</name>
<evidence type="ECO:0000313" key="5">
    <source>
        <dbReference type="Proteomes" id="UP000824139"/>
    </source>
</evidence>
<feature type="domain" description="DUF6613" evidence="3">
    <location>
        <begin position="97"/>
        <end position="291"/>
    </location>
</feature>
<keyword evidence="2" id="KW-0812">Transmembrane</keyword>
<evidence type="ECO:0000259" key="3">
    <source>
        <dbReference type="Pfam" id="PF20318"/>
    </source>
</evidence>
<dbReference type="InterPro" id="IPR012902">
    <property type="entry name" value="N_methyl_site"/>
</dbReference>
<dbReference type="GO" id="GO:0015627">
    <property type="term" value="C:type II protein secretion system complex"/>
    <property type="evidence" value="ECO:0007669"/>
    <property type="project" value="InterPro"/>
</dbReference>
<accession>A0A9D1K3H8</accession>
<sequence length="292" mass="32734">MGLFSPFLGDLFSLNSSLARYRFENKSPKNFFAHDRNNNVTNCSPLTVHRLLINETAFSLFTSHFSLPKKPAFTMAEVLITLGIIGIVAAMTLPIIVGKYQKQVTISKLQKVYSILNQALERSEVDNEAYRYWPSAFDMGDENYFNIYWKPYLKVSHICKTYKDCGYKSNTPWIQQNGKPITLSLVAPGARTTFFLEDGTLIVMLSAGGGSEGTLVKADEVYVDINGPGNPNKMGRDVFILVKTDEEGAKGFMPYGYGRKDINKGCSRTNTGSFCLAKIMADGWKIEDDYPW</sequence>
<dbReference type="InterPro" id="IPR000983">
    <property type="entry name" value="Bac_GSPG_pilin"/>
</dbReference>
<evidence type="ECO:0000256" key="1">
    <source>
        <dbReference type="ARBA" id="ARBA00022481"/>
    </source>
</evidence>
<protein>
    <submittedName>
        <fullName evidence="4">Type II secretion system protein</fullName>
    </submittedName>
</protein>
<keyword evidence="2" id="KW-0472">Membrane</keyword>
<dbReference type="NCBIfam" id="TIGR02532">
    <property type="entry name" value="IV_pilin_GFxxxE"/>
    <property type="match status" value="1"/>
</dbReference>
<evidence type="ECO:0000313" key="4">
    <source>
        <dbReference type="EMBL" id="HIS82506.1"/>
    </source>
</evidence>
<dbReference type="EMBL" id="DVJO01000058">
    <property type="protein sequence ID" value="HIS82506.1"/>
    <property type="molecule type" value="Genomic_DNA"/>
</dbReference>
<dbReference type="Gene3D" id="3.30.700.10">
    <property type="entry name" value="Glycoprotein, Type 4 Pilin"/>
    <property type="match status" value="1"/>
</dbReference>
<evidence type="ECO:0000256" key="2">
    <source>
        <dbReference type="SAM" id="Phobius"/>
    </source>
</evidence>
<proteinExistence type="predicted"/>
<feature type="transmembrane region" description="Helical" evidence="2">
    <location>
        <begin position="78"/>
        <end position="98"/>
    </location>
</feature>
<dbReference type="InterPro" id="IPR046721">
    <property type="entry name" value="DUF6613"/>
</dbReference>
<reference evidence="4" key="2">
    <citation type="journal article" date="2021" name="PeerJ">
        <title>Extensive microbial diversity within the chicken gut microbiome revealed by metagenomics and culture.</title>
        <authorList>
            <person name="Gilroy R."/>
            <person name="Ravi A."/>
            <person name="Getino M."/>
            <person name="Pursley I."/>
            <person name="Horton D.L."/>
            <person name="Alikhan N.F."/>
            <person name="Baker D."/>
            <person name="Gharbi K."/>
            <person name="Hall N."/>
            <person name="Watson M."/>
            <person name="Adriaenssens E.M."/>
            <person name="Foster-Nyarko E."/>
            <person name="Jarju S."/>
            <person name="Secka A."/>
            <person name="Antonio M."/>
            <person name="Oren A."/>
            <person name="Chaudhuri R.R."/>
            <person name="La Ragione R."/>
            <person name="Hildebrand F."/>
            <person name="Pallen M.J."/>
        </authorList>
    </citation>
    <scope>NUCLEOTIDE SEQUENCE</scope>
    <source>
        <strain evidence="4">CHK152-2994</strain>
    </source>
</reference>
<gene>
    <name evidence="4" type="ORF">IAD41_02730</name>
</gene>
<keyword evidence="2" id="KW-1133">Transmembrane helix</keyword>
<reference evidence="4" key="1">
    <citation type="submission" date="2020-10" db="EMBL/GenBank/DDBJ databases">
        <authorList>
            <person name="Gilroy R."/>
        </authorList>
    </citation>
    <scope>NUCLEOTIDE SEQUENCE</scope>
    <source>
        <strain evidence="4">CHK152-2994</strain>
    </source>
</reference>
<dbReference type="AlphaFoldDB" id="A0A9D1K3H8"/>
<dbReference type="GO" id="GO:0015628">
    <property type="term" value="P:protein secretion by the type II secretion system"/>
    <property type="evidence" value="ECO:0007669"/>
    <property type="project" value="InterPro"/>
</dbReference>